<comment type="caution">
    <text evidence="1">The sequence shown here is derived from an EMBL/GenBank/DDBJ whole genome shotgun (WGS) entry which is preliminary data.</text>
</comment>
<dbReference type="AlphaFoldDB" id="A0A9D3VKP1"/>
<evidence type="ECO:0000313" key="1">
    <source>
        <dbReference type="EMBL" id="KAH1084042.1"/>
    </source>
</evidence>
<sequence>MVASLLKTPAKDSMQRCESVKGVSSSTCGRKKKQDCNEQGKIPTKAMKEEKTPFDEQIFGTKDCDSQVSCMHTAAIVHVAATSFLLYIGNTCFQPQQRLYYLEEWKVDEGAMPSLQRLEICGCLDLKMLPEGLRFIKTLQEPEDCSNAKGIQR</sequence>
<name>A0A9D3VKP1_9ROSI</name>
<organism evidence="1 2">
    <name type="scientific">Gossypium stocksii</name>
    <dbReference type="NCBI Taxonomy" id="47602"/>
    <lineage>
        <taxon>Eukaryota</taxon>
        <taxon>Viridiplantae</taxon>
        <taxon>Streptophyta</taxon>
        <taxon>Embryophyta</taxon>
        <taxon>Tracheophyta</taxon>
        <taxon>Spermatophyta</taxon>
        <taxon>Magnoliopsida</taxon>
        <taxon>eudicotyledons</taxon>
        <taxon>Gunneridae</taxon>
        <taxon>Pentapetalae</taxon>
        <taxon>rosids</taxon>
        <taxon>malvids</taxon>
        <taxon>Malvales</taxon>
        <taxon>Malvaceae</taxon>
        <taxon>Malvoideae</taxon>
        <taxon>Gossypium</taxon>
    </lineage>
</organism>
<evidence type="ECO:0000313" key="2">
    <source>
        <dbReference type="Proteomes" id="UP000828251"/>
    </source>
</evidence>
<gene>
    <name evidence="1" type="ORF">J1N35_023803</name>
</gene>
<protein>
    <submittedName>
        <fullName evidence="1">Uncharacterized protein</fullName>
    </submittedName>
</protein>
<keyword evidence="2" id="KW-1185">Reference proteome</keyword>
<dbReference type="OrthoDB" id="1153674at2759"/>
<dbReference type="EMBL" id="JAIQCV010000007">
    <property type="protein sequence ID" value="KAH1084042.1"/>
    <property type="molecule type" value="Genomic_DNA"/>
</dbReference>
<reference evidence="1 2" key="1">
    <citation type="journal article" date="2021" name="Plant Biotechnol. J.">
        <title>Multi-omics assisted identification of the key and species-specific regulatory components of drought-tolerant mechanisms in Gossypium stocksii.</title>
        <authorList>
            <person name="Yu D."/>
            <person name="Ke L."/>
            <person name="Zhang D."/>
            <person name="Wu Y."/>
            <person name="Sun Y."/>
            <person name="Mei J."/>
            <person name="Sun J."/>
            <person name="Sun Y."/>
        </authorList>
    </citation>
    <scope>NUCLEOTIDE SEQUENCE [LARGE SCALE GENOMIC DNA]</scope>
    <source>
        <strain evidence="2">cv. E1</strain>
        <tissue evidence="1">Leaf</tissue>
    </source>
</reference>
<proteinExistence type="predicted"/>
<accession>A0A9D3VKP1</accession>
<dbReference type="Proteomes" id="UP000828251">
    <property type="component" value="Unassembled WGS sequence"/>
</dbReference>